<dbReference type="GO" id="GO:0009116">
    <property type="term" value="P:nucleoside metabolic process"/>
    <property type="evidence" value="ECO:0007669"/>
    <property type="project" value="InterPro"/>
</dbReference>
<dbReference type="VEuPathDB" id="FungiDB:BO97DRAFT_473342"/>
<dbReference type="InterPro" id="IPR053137">
    <property type="entry name" value="NLR-like"/>
</dbReference>
<proteinExistence type="predicted"/>
<dbReference type="EMBL" id="KZ824322">
    <property type="protein sequence ID" value="RAL07914.1"/>
    <property type="molecule type" value="Genomic_DNA"/>
</dbReference>
<feature type="domain" description="Nucleoside phosphorylase" evidence="1">
    <location>
        <begin position="14"/>
        <end position="292"/>
    </location>
</feature>
<gene>
    <name evidence="2" type="ORF">BO97DRAFT_473342</name>
</gene>
<accession>A0A395HNR5</accession>
<dbReference type="OrthoDB" id="1577640at2759"/>
<dbReference type="Gene3D" id="3.40.50.1580">
    <property type="entry name" value="Nucleoside phosphorylase domain"/>
    <property type="match status" value="1"/>
</dbReference>
<evidence type="ECO:0000313" key="2">
    <source>
        <dbReference type="EMBL" id="RAL07914.1"/>
    </source>
</evidence>
<dbReference type="GO" id="GO:0003824">
    <property type="term" value="F:catalytic activity"/>
    <property type="evidence" value="ECO:0007669"/>
    <property type="project" value="InterPro"/>
</dbReference>
<name>A0A395HNR5_ASPHC</name>
<dbReference type="InterPro" id="IPR035994">
    <property type="entry name" value="Nucleoside_phosphorylase_sf"/>
</dbReference>
<dbReference type="InterPro" id="IPR000845">
    <property type="entry name" value="Nucleoside_phosphorylase_d"/>
</dbReference>
<dbReference type="PANTHER" id="PTHR46082:SF11">
    <property type="entry name" value="AAA+ ATPASE DOMAIN-CONTAINING PROTEIN-RELATED"/>
    <property type="match status" value="1"/>
</dbReference>
<dbReference type="RefSeq" id="XP_025547068.1">
    <property type="nucleotide sequence ID" value="XM_025700223.1"/>
</dbReference>
<dbReference type="SUPFAM" id="SSF53167">
    <property type="entry name" value="Purine and uridine phosphorylases"/>
    <property type="match status" value="1"/>
</dbReference>
<dbReference type="STRING" id="1450537.A0A395HNR5"/>
<reference evidence="2 3" key="1">
    <citation type="submission" date="2018-02" db="EMBL/GenBank/DDBJ databases">
        <title>The genomes of Aspergillus section Nigri reveals drivers in fungal speciation.</title>
        <authorList>
            <consortium name="DOE Joint Genome Institute"/>
            <person name="Vesth T.C."/>
            <person name="Nybo J."/>
            <person name="Theobald S."/>
            <person name="Brandl J."/>
            <person name="Frisvad J.C."/>
            <person name="Nielsen K.F."/>
            <person name="Lyhne E.K."/>
            <person name="Kogle M.E."/>
            <person name="Kuo A."/>
            <person name="Riley R."/>
            <person name="Clum A."/>
            <person name="Nolan M."/>
            <person name="Lipzen A."/>
            <person name="Salamov A."/>
            <person name="Henrissat B."/>
            <person name="Wiebenga A."/>
            <person name="De vries R.P."/>
            <person name="Grigoriev I.V."/>
            <person name="Mortensen U.H."/>
            <person name="Andersen M.R."/>
            <person name="Baker S.E."/>
        </authorList>
    </citation>
    <scope>NUCLEOTIDE SEQUENCE [LARGE SCALE GENOMIC DNA]</scope>
    <source>
        <strain evidence="2 3">CBS 101889</strain>
    </source>
</reference>
<dbReference type="Pfam" id="PF01048">
    <property type="entry name" value="PNP_UDP_1"/>
    <property type="match status" value="1"/>
</dbReference>
<evidence type="ECO:0000313" key="3">
    <source>
        <dbReference type="Proteomes" id="UP000248961"/>
    </source>
</evidence>
<protein>
    <submittedName>
        <fullName evidence="2">Purine and uridine phosphorylase</fullName>
    </submittedName>
</protein>
<evidence type="ECO:0000259" key="1">
    <source>
        <dbReference type="Pfam" id="PF01048"/>
    </source>
</evidence>
<sequence length="356" mass="39294">MNPPSRPLRHKDYTIACICPMGVEQAPVEAMLDEFHPDLPTNRNQNSYTLGRMGRHNVVIVILPGIGLNSAAAVTMQLLNDFPSVEFGLLVGIAGGVPDLQRGVDIRLGDVVVSKPSGTSGGVVHFAYGPALGNGRFERIGKSYRPPEVLLAAVTRMEALHRRGGSQIPLYLDQMLQKYPKMRRGNYVYQGAENDRLFEAEFDHHGGRDCADCDPERIIERELRLEDSPVVHYGAIGSSDVVVKDGRMRDRLREDLEIKCVEMEAAGVLEVVPCLVIRGICDYADSHKNKRWQPYAAAVAASYMKELLSMVPPIQVQDAILEQGMLLVAGLTKTEASSACLFLHDQHRRGHGDRTS</sequence>
<organism evidence="2 3">
    <name type="scientific">Aspergillus homomorphus (strain CBS 101889)</name>
    <dbReference type="NCBI Taxonomy" id="1450537"/>
    <lineage>
        <taxon>Eukaryota</taxon>
        <taxon>Fungi</taxon>
        <taxon>Dikarya</taxon>
        <taxon>Ascomycota</taxon>
        <taxon>Pezizomycotina</taxon>
        <taxon>Eurotiomycetes</taxon>
        <taxon>Eurotiomycetidae</taxon>
        <taxon>Eurotiales</taxon>
        <taxon>Aspergillaceae</taxon>
        <taxon>Aspergillus</taxon>
        <taxon>Aspergillus subgen. Circumdati</taxon>
    </lineage>
</organism>
<dbReference type="Proteomes" id="UP000248961">
    <property type="component" value="Unassembled WGS sequence"/>
</dbReference>
<dbReference type="AlphaFoldDB" id="A0A395HNR5"/>
<dbReference type="GeneID" id="37204512"/>
<keyword evidence="3" id="KW-1185">Reference proteome</keyword>
<dbReference type="PANTHER" id="PTHR46082">
    <property type="entry name" value="ATP/GTP-BINDING PROTEIN-RELATED"/>
    <property type="match status" value="1"/>
</dbReference>